<evidence type="ECO:0000313" key="3">
    <source>
        <dbReference type="Proteomes" id="UP000237000"/>
    </source>
</evidence>
<reference evidence="3" key="1">
    <citation type="submission" date="2016-06" db="EMBL/GenBank/DDBJ databases">
        <title>Parallel loss of symbiosis genes in relatives of nitrogen-fixing non-legume Parasponia.</title>
        <authorList>
            <person name="Van Velzen R."/>
            <person name="Holmer R."/>
            <person name="Bu F."/>
            <person name="Rutten L."/>
            <person name="Van Zeijl A."/>
            <person name="Liu W."/>
            <person name="Santuari L."/>
            <person name="Cao Q."/>
            <person name="Sharma T."/>
            <person name="Shen D."/>
            <person name="Roswanjaya Y."/>
            <person name="Wardhani T."/>
            <person name="Kalhor M.S."/>
            <person name="Jansen J."/>
            <person name="Van den Hoogen J."/>
            <person name="Gungor B."/>
            <person name="Hartog M."/>
            <person name="Hontelez J."/>
            <person name="Verver J."/>
            <person name="Yang W.-C."/>
            <person name="Schijlen E."/>
            <person name="Repin R."/>
            <person name="Schilthuizen M."/>
            <person name="Schranz E."/>
            <person name="Heidstra R."/>
            <person name="Miyata K."/>
            <person name="Fedorova E."/>
            <person name="Kohlen W."/>
            <person name="Bisseling T."/>
            <person name="Smit S."/>
            <person name="Geurts R."/>
        </authorList>
    </citation>
    <scope>NUCLEOTIDE SEQUENCE [LARGE SCALE GENOMIC DNA]</scope>
    <source>
        <strain evidence="3">cv. RG33-2</strain>
    </source>
</reference>
<feature type="non-terminal residue" evidence="2">
    <location>
        <position position="102"/>
    </location>
</feature>
<dbReference type="Proteomes" id="UP000237000">
    <property type="component" value="Unassembled WGS sequence"/>
</dbReference>
<evidence type="ECO:0000313" key="2">
    <source>
        <dbReference type="EMBL" id="PON39913.1"/>
    </source>
</evidence>
<dbReference type="AlphaFoldDB" id="A0A2P5ATN6"/>
<accession>A0A2P5ATN6</accession>
<proteinExistence type="predicted"/>
<dbReference type="InParanoid" id="A0A2P5ATN6"/>
<gene>
    <name evidence="2" type="ORF">TorRG33x02_341590</name>
</gene>
<evidence type="ECO:0000256" key="1">
    <source>
        <dbReference type="SAM" id="MobiDB-lite"/>
    </source>
</evidence>
<dbReference type="EMBL" id="JXTC01000703">
    <property type="protein sequence ID" value="PON39913.1"/>
    <property type="molecule type" value="Genomic_DNA"/>
</dbReference>
<protein>
    <submittedName>
        <fullName evidence="2">Uncharacterized protein</fullName>
    </submittedName>
</protein>
<keyword evidence="3" id="KW-1185">Reference proteome</keyword>
<comment type="caution">
    <text evidence="2">The sequence shown here is derived from an EMBL/GenBank/DDBJ whole genome shotgun (WGS) entry which is preliminary data.</text>
</comment>
<feature type="region of interest" description="Disordered" evidence="1">
    <location>
        <begin position="45"/>
        <end position="102"/>
    </location>
</feature>
<name>A0A2P5ATN6_TREOI</name>
<organism evidence="2 3">
    <name type="scientific">Trema orientale</name>
    <name type="common">Charcoal tree</name>
    <name type="synonym">Celtis orientalis</name>
    <dbReference type="NCBI Taxonomy" id="63057"/>
    <lineage>
        <taxon>Eukaryota</taxon>
        <taxon>Viridiplantae</taxon>
        <taxon>Streptophyta</taxon>
        <taxon>Embryophyta</taxon>
        <taxon>Tracheophyta</taxon>
        <taxon>Spermatophyta</taxon>
        <taxon>Magnoliopsida</taxon>
        <taxon>eudicotyledons</taxon>
        <taxon>Gunneridae</taxon>
        <taxon>Pentapetalae</taxon>
        <taxon>rosids</taxon>
        <taxon>fabids</taxon>
        <taxon>Rosales</taxon>
        <taxon>Cannabaceae</taxon>
        <taxon>Trema</taxon>
    </lineage>
</organism>
<feature type="compositionally biased region" description="Basic and acidic residues" evidence="1">
    <location>
        <begin position="69"/>
        <end position="86"/>
    </location>
</feature>
<sequence length="102" mass="11841">MEKAKYSDKDYLVQKLEEVAMKREFYTLKIKLLEAKLRKLEQEEACQASKPSQEVKGIQIPENKVAGKRPVEEETCKVSKEPHSSREITPSYKESLEKTPKK</sequence>